<evidence type="ECO:0008006" key="5">
    <source>
        <dbReference type="Google" id="ProtNLM"/>
    </source>
</evidence>
<feature type="region of interest" description="Disordered" evidence="1">
    <location>
        <begin position="155"/>
        <end position="255"/>
    </location>
</feature>
<keyword evidence="2" id="KW-0472">Membrane</keyword>
<reference evidence="3 4" key="1">
    <citation type="journal article" date="2008" name="Int. J. Syst. Evol. Microbiol.">
        <title>Nocardioides daphniae sp. nov., isolated from Daphnia cucullata (Crustacea: Cladocera).</title>
        <authorList>
            <person name="Toth E.M."/>
            <person name="Keki Z."/>
            <person name="Homonnay Z.G."/>
            <person name="Borsodi A.K."/>
            <person name="Marialigeti K."/>
            <person name="Schumann P."/>
        </authorList>
    </citation>
    <scope>NUCLEOTIDE SEQUENCE [LARGE SCALE GENOMIC DNA]</scope>
    <source>
        <strain evidence="3 4">JCM 16608</strain>
    </source>
</reference>
<feature type="transmembrane region" description="Helical" evidence="2">
    <location>
        <begin position="59"/>
        <end position="77"/>
    </location>
</feature>
<protein>
    <recommendedName>
        <fullName evidence="5">MASE1 domain-containing protein</fullName>
    </recommendedName>
</protein>
<proteinExistence type="predicted"/>
<keyword evidence="2" id="KW-0812">Transmembrane</keyword>
<feature type="compositionally biased region" description="Low complexity" evidence="1">
    <location>
        <begin position="205"/>
        <end position="217"/>
    </location>
</feature>
<feature type="compositionally biased region" description="Pro residues" evidence="1">
    <location>
        <begin position="167"/>
        <end position="181"/>
    </location>
</feature>
<name>A0A4P7UE27_9ACTN</name>
<feature type="transmembrane region" description="Helical" evidence="2">
    <location>
        <begin position="123"/>
        <end position="144"/>
    </location>
</feature>
<evidence type="ECO:0000256" key="2">
    <source>
        <dbReference type="SAM" id="Phobius"/>
    </source>
</evidence>
<feature type="transmembrane region" description="Helical" evidence="2">
    <location>
        <begin position="12"/>
        <end position="32"/>
    </location>
</feature>
<feature type="compositionally biased region" description="Low complexity" evidence="1">
    <location>
        <begin position="182"/>
        <end position="195"/>
    </location>
</feature>
<evidence type="ECO:0000313" key="3">
    <source>
        <dbReference type="EMBL" id="QCC77645.1"/>
    </source>
</evidence>
<organism evidence="3 4">
    <name type="scientific">Nocardioides daphniae</name>
    <dbReference type="NCBI Taxonomy" id="402297"/>
    <lineage>
        <taxon>Bacteria</taxon>
        <taxon>Bacillati</taxon>
        <taxon>Actinomycetota</taxon>
        <taxon>Actinomycetes</taxon>
        <taxon>Propionibacteriales</taxon>
        <taxon>Nocardioidaceae</taxon>
        <taxon>Nocardioides</taxon>
    </lineage>
</organism>
<sequence length="255" mass="26181">MTPRFLHPGTPAWTLVVVALLVASGLGALHTAPHGSLVPTWWPPVGLGIALLAMTSRRWWYVLVPAVGGATLLTNVVHEAPLDFSLVFTVLSMVQAVAGALVLRGRRHHGDVQLTTQDDVVDLGVAALCAATISAVGAALAGLVGRRPGQRLPLPYALPRAPGLGPGHPPRAPPLPSPAAAPPRAGTAAPAGAAGPRHRGRLRPHAGAQPRRAAAAGSDVGRLPLRAPCRRVADPGRHGRHQPADLGGARPLHPG</sequence>
<accession>A0A4P7UE27</accession>
<evidence type="ECO:0000313" key="4">
    <source>
        <dbReference type="Proteomes" id="UP000297025"/>
    </source>
</evidence>
<keyword evidence="2" id="KW-1133">Transmembrane helix</keyword>
<dbReference type="KEGG" id="ndp:E2C04_11545"/>
<dbReference type="AlphaFoldDB" id="A0A4P7UE27"/>
<evidence type="ECO:0000256" key="1">
    <source>
        <dbReference type="SAM" id="MobiDB-lite"/>
    </source>
</evidence>
<dbReference type="EMBL" id="CP038462">
    <property type="protein sequence ID" value="QCC77645.1"/>
    <property type="molecule type" value="Genomic_DNA"/>
</dbReference>
<gene>
    <name evidence="3" type="ORF">E2C04_11545</name>
</gene>
<dbReference type="Proteomes" id="UP000297025">
    <property type="component" value="Chromosome"/>
</dbReference>
<feature type="transmembrane region" description="Helical" evidence="2">
    <location>
        <begin position="84"/>
        <end position="103"/>
    </location>
</feature>